<feature type="transmembrane region" description="Helical" evidence="1">
    <location>
        <begin position="441"/>
        <end position="462"/>
    </location>
</feature>
<feature type="transmembrane region" description="Helical" evidence="1">
    <location>
        <begin position="316"/>
        <end position="337"/>
    </location>
</feature>
<evidence type="ECO:0000256" key="1">
    <source>
        <dbReference type="SAM" id="Phobius"/>
    </source>
</evidence>
<keyword evidence="1" id="KW-1133">Transmembrane helix</keyword>
<protein>
    <recommendedName>
        <fullName evidence="4">Glycosyltransferase RgtA/B/C/D-like domain-containing protein</fullName>
    </recommendedName>
</protein>
<feature type="transmembrane region" description="Helical" evidence="1">
    <location>
        <begin position="469"/>
        <end position="488"/>
    </location>
</feature>
<feature type="transmembrane region" description="Helical" evidence="1">
    <location>
        <begin position="282"/>
        <end position="304"/>
    </location>
</feature>
<comment type="caution">
    <text evidence="2">The sequence shown here is derived from an EMBL/GenBank/DDBJ whole genome shotgun (WGS) entry which is preliminary data.</text>
</comment>
<evidence type="ECO:0000313" key="2">
    <source>
        <dbReference type="EMBL" id="NSG30490.1"/>
    </source>
</evidence>
<dbReference type="Proteomes" id="UP000821846">
    <property type="component" value="Unassembled WGS sequence"/>
</dbReference>
<evidence type="ECO:0008006" key="4">
    <source>
        <dbReference type="Google" id="ProtNLM"/>
    </source>
</evidence>
<feature type="transmembrane region" description="Helical" evidence="1">
    <location>
        <begin position="357"/>
        <end position="377"/>
    </location>
</feature>
<feature type="transmembrane region" description="Helical" evidence="1">
    <location>
        <begin position="144"/>
        <end position="162"/>
    </location>
</feature>
<keyword evidence="1" id="KW-0472">Membrane</keyword>
<feature type="transmembrane region" description="Helical" evidence="1">
    <location>
        <begin position="120"/>
        <end position="138"/>
    </location>
</feature>
<feature type="transmembrane region" description="Helical" evidence="1">
    <location>
        <begin position="169"/>
        <end position="185"/>
    </location>
</feature>
<feature type="transmembrane region" description="Helical" evidence="1">
    <location>
        <begin position="389"/>
        <end position="410"/>
    </location>
</feature>
<name>A0ABX2GY20_9FIRM</name>
<organism evidence="2 3">
    <name type="scientific">Faecalicatena fissicatena</name>
    <dbReference type="NCBI Taxonomy" id="290055"/>
    <lineage>
        <taxon>Bacteria</taxon>
        <taxon>Bacillati</taxon>
        <taxon>Bacillota</taxon>
        <taxon>Clostridia</taxon>
        <taxon>Lachnospirales</taxon>
        <taxon>Lachnospiraceae</taxon>
        <taxon>Faecalicatena</taxon>
    </lineage>
</organism>
<keyword evidence="3" id="KW-1185">Reference proteome</keyword>
<feature type="transmembrane region" description="Helical" evidence="1">
    <location>
        <begin position="191"/>
        <end position="208"/>
    </location>
</feature>
<dbReference type="EMBL" id="JAAWUZ010000032">
    <property type="protein sequence ID" value="NSG30490.1"/>
    <property type="molecule type" value="Genomic_DNA"/>
</dbReference>
<feature type="transmembrane region" description="Helical" evidence="1">
    <location>
        <begin position="215"/>
        <end position="235"/>
    </location>
</feature>
<proteinExistence type="predicted"/>
<sequence length="613" mass="69103">MTMTKQDRICMISLFAVMLVLMGVPALCLSTNTVVDELGTLTNTALLTGRNWGTGIISNGGFYYRYGMAFVWLLPFLIFKDPIMVYKAASFVNALFMATTPVMAYYISRRYLKIEKEKEAALLAAGSTIISSVMFQGIYLRGDMMLIVLNWVCALLILNAMYAKTRKERQIYTILLSFCAVYAYACHSRGIVMVIATAMTVLLIPFFTKEKERRLPYISFFGSMAVFLVIDKILVRYFKRTIWGSRAAHATGIPKESLELLTKIKGIKSYIRMAVGWLYNSFSSTLGLVCVGLIACVIIVFLMFRRSKKVTSEEGTLALFGFLSYAGSFVLGTVFFLKSVKKNFYSSYGIRVDRIVYDRYVCCAFGVLCMVALYVLVWKRDLFGIKAKLLSVAGCGVTLVLFARITAPYLNNQSFVRKYMGMLVTFVKTNAKSVTFKGDHVSSGVILFGVVALILFLLILFLCQKKKGYQACALTLLVSVLLFGYNVTNITISESNTREARISSASNLILSFGDIYKEYSYVWTEKTAAPIKSYQVRLMDYHLISKNYQGFDETDNVFVISKHLPDEKQFQNGEYYLIDSEDYNKKEDFVYVKGSELKDALEKRGVSLSAYTG</sequence>
<reference evidence="2 3" key="1">
    <citation type="journal article" date="2020" name="Cell Host Microbe">
        <title>Functional and Genomic Variation between Human-Derived Isolates of Lachnospiraceae Reveals Inter- and Intra-Species Diversity.</title>
        <authorList>
            <person name="Sorbara M.T."/>
            <person name="Littmann E.R."/>
            <person name="Fontana E."/>
            <person name="Moody T.U."/>
            <person name="Kohout C.E."/>
            <person name="Gjonbalaj M."/>
            <person name="Eaton V."/>
            <person name="Seok R."/>
            <person name="Leiner I.M."/>
            <person name="Pamer E.G."/>
        </authorList>
    </citation>
    <scope>NUCLEOTIDE SEQUENCE [LARGE SCALE GENOMIC DNA]</scope>
    <source>
        <strain evidence="2 3">MSK.14.16</strain>
    </source>
</reference>
<keyword evidence="1" id="KW-0812">Transmembrane</keyword>
<dbReference type="RefSeq" id="WP_022119341.1">
    <property type="nucleotide sequence ID" value="NZ_JAAWUU010000031.1"/>
</dbReference>
<gene>
    <name evidence="2" type="ORF">HFM93_09425</name>
</gene>
<evidence type="ECO:0000313" key="3">
    <source>
        <dbReference type="Proteomes" id="UP000821846"/>
    </source>
</evidence>
<accession>A0ABX2GY20</accession>
<feature type="transmembrane region" description="Helical" evidence="1">
    <location>
        <begin position="83"/>
        <end position="108"/>
    </location>
</feature>